<name>A0A060T656_BLAAD</name>
<reference evidence="4" key="1">
    <citation type="submission" date="2014-02" db="EMBL/GenBank/DDBJ databases">
        <authorList>
            <person name="Genoscope - CEA"/>
        </authorList>
    </citation>
    <scope>NUCLEOTIDE SEQUENCE</scope>
    <source>
        <strain evidence="4">LS3</strain>
    </source>
</reference>
<dbReference type="InterPro" id="IPR008012">
    <property type="entry name" value="Ump1"/>
</dbReference>
<dbReference type="PANTHER" id="PTHR12828">
    <property type="entry name" value="PROTEASOME MATURATION PROTEIN UMP1"/>
    <property type="match status" value="1"/>
</dbReference>
<dbReference type="PANTHER" id="PTHR12828:SF3">
    <property type="entry name" value="PROTEASOME MATURATION PROTEIN"/>
    <property type="match status" value="1"/>
</dbReference>
<dbReference type="GO" id="GO:0043248">
    <property type="term" value="P:proteasome assembly"/>
    <property type="evidence" value="ECO:0007669"/>
    <property type="project" value="InterPro"/>
</dbReference>
<dbReference type="Pfam" id="PF05348">
    <property type="entry name" value="UMP1"/>
    <property type="match status" value="1"/>
</dbReference>
<evidence type="ECO:0000256" key="3">
    <source>
        <dbReference type="SAM" id="MobiDB-lite"/>
    </source>
</evidence>
<dbReference type="EMBL" id="HG937692">
    <property type="protein sequence ID" value="CDP36249.1"/>
    <property type="molecule type" value="Genomic_DNA"/>
</dbReference>
<keyword evidence="1" id="KW-0143">Chaperone</keyword>
<feature type="region of interest" description="Disordered" evidence="3">
    <location>
        <begin position="1"/>
        <end position="29"/>
    </location>
</feature>
<evidence type="ECO:0000313" key="4">
    <source>
        <dbReference type="EMBL" id="CDP36249.1"/>
    </source>
</evidence>
<dbReference type="GO" id="GO:0005737">
    <property type="term" value="C:cytoplasm"/>
    <property type="evidence" value="ECO:0007669"/>
    <property type="project" value="TreeGrafter"/>
</dbReference>
<dbReference type="PhylomeDB" id="A0A060T656"/>
<sequence length="142" mass="15707">MSLRFIPSSSGADRVSATGDAAPSTGLHDSLRSGQVSIAHDINGKHPLQARLEKWEDTQMDFKLEGLRRTYGAGEPIRRTMEMEIVKATTHPARELLGASSVHRDILTNQEHNVDWEDVYPGARDTVGVLDYHSQLAKKMGL</sequence>
<reference evidence="4" key="2">
    <citation type="submission" date="2014-06" db="EMBL/GenBank/DDBJ databases">
        <title>The complete genome of Blastobotrys (Arxula) adeninivorans LS3 - a yeast of biotechnological interest.</title>
        <authorList>
            <person name="Kunze G."/>
            <person name="Gaillardin C."/>
            <person name="Czernicka M."/>
            <person name="Durrens P."/>
            <person name="Martin T."/>
            <person name="Boer E."/>
            <person name="Gabaldon T."/>
            <person name="Cruz J."/>
            <person name="Talla E."/>
            <person name="Marck C."/>
            <person name="Goffeau A."/>
            <person name="Barbe V."/>
            <person name="Baret P."/>
            <person name="Baronian K."/>
            <person name="Beier S."/>
            <person name="Bleykasten C."/>
            <person name="Bode R."/>
            <person name="Casaregola S."/>
            <person name="Despons L."/>
            <person name="Fairhead C."/>
            <person name="Giersberg M."/>
            <person name="Gierski P."/>
            <person name="Hahnel U."/>
            <person name="Hartmann A."/>
            <person name="Jankowska D."/>
            <person name="Jubin C."/>
            <person name="Jung P."/>
            <person name="Lafontaine I."/>
            <person name="Leh-Louis V."/>
            <person name="Lemaire M."/>
            <person name="Marcet-Houben M."/>
            <person name="Mascher M."/>
            <person name="Morel G."/>
            <person name="Richard G.-F."/>
            <person name="Riechen J."/>
            <person name="Sacerdot C."/>
            <person name="Sarkar A."/>
            <person name="Savel G."/>
            <person name="Schacherer J."/>
            <person name="Sherman D."/>
            <person name="Straub M.-L."/>
            <person name="Stein N."/>
            <person name="Thierry A."/>
            <person name="Trautwein-Schult A."/>
            <person name="Westhof E."/>
            <person name="Worch S."/>
            <person name="Dujon B."/>
            <person name="Souciet J.-L."/>
            <person name="Wincker P."/>
            <person name="Scholz U."/>
            <person name="Neuveglise N."/>
        </authorList>
    </citation>
    <scope>NUCLEOTIDE SEQUENCE</scope>
    <source>
        <strain evidence="4">LS3</strain>
    </source>
</reference>
<evidence type="ECO:0000256" key="2">
    <source>
        <dbReference type="ARBA" id="ARBA00043974"/>
    </source>
</evidence>
<accession>A0A060T656</accession>
<evidence type="ECO:0000256" key="1">
    <source>
        <dbReference type="ARBA" id="ARBA00023186"/>
    </source>
</evidence>
<protein>
    <submittedName>
        <fullName evidence="4">ARAD1B08602p</fullName>
    </submittedName>
</protein>
<proteinExistence type="inferred from homology"/>
<gene>
    <name evidence="4" type="ORF">GNLVRS02_ARAD1B08602g</name>
</gene>
<dbReference type="GO" id="GO:0005634">
    <property type="term" value="C:nucleus"/>
    <property type="evidence" value="ECO:0007669"/>
    <property type="project" value="TreeGrafter"/>
</dbReference>
<organism evidence="4">
    <name type="scientific">Blastobotrys adeninivorans</name>
    <name type="common">Yeast</name>
    <name type="synonym">Arxula adeninivorans</name>
    <dbReference type="NCBI Taxonomy" id="409370"/>
    <lineage>
        <taxon>Eukaryota</taxon>
        <taxon>Fungi</taxon>
        <taxon>Dikarya</taxon>
        <taxon>Ascomycota</taxon>
        <taxon>Saccharomycotina</taxon>
        <taxon>Dipodascomycetes</taxon>
        <taxon>Dipodascales</taxon>
        <taxon>Trichomonascaceae</taxon>
        <taxon>Blastobotrys</taxon>
    </lineage>
</organism>
<comment type="similarity">
    <text evidence="2">Belongs to the POMP/UMP1 family.</text>
</comment>
<dbReference type="AlphaFoldDB" id="A0A060T656"/>